<dbReference type="InterPro" id="IPR029063">
    <property type="entry name" value="SAM-dependent_MTases_sf"/>
</dbReference>
<dbReference type="SUPFAM" id="SSF53335">
    <property type="entry name" value="S-adenosyl-L-methionine-dependent methyltransferases"/>
    <property type="match status" value="1"/>
</dbReference>
<reference evidence="2" key="1">
    <citation type="submission" date="2021-02" db="EMBL/GenBank/DDBJ databases">
        <authorList>
            <person name="Dougan E. K."/>
            <person name="Rhodes N."/>
            <person name="Thang M."/>
            <person name="Chan C."/>
        </authorList>
    </citation>
    <scope>NUCLEOTIDE SEQUENCE</scope>
</reference>
<dbReference type="OrthoDB" id="417481at2759"/>
<evidence type="ECO:0000313" key="3">
    <source>
        <dbReference type="Proteomes" id="UP000604046"/>
    </source>
</evidence>
<gene>
    <name evidence="2" type="primary">ML2</name>
    <name evidence="2" type="ORF">SNAT2548_LOCUS17709</name>
</gene>
<dbReference type="InterPro" id="IPR026913">
    <property type="entry name" value="METTL24"/>
</dbReference>
<dbReference type="GO" id="GO:0003676">
    <property type="term" value="F:nucleic acid binding"/>
    <property type="evidence" value="ECO:0007669"/>
    <property type="project" value="InterPro"/>
</dbReference>
<feature type="region of interest" description="Disordered" evidence="1">
    <location>
        <begin position="215"/>
        <end position="245"/>
    </location>
</feature>
<dbReference type="InterPro" id="IPR035979">
    <property type="entry name" value="RBD_domain_sf"/>
</dbReference>
<comment type="caution">
    <text evidence="2">The sequence shown here is derived from an EMBL/GenBank/DDBJ whole genome shotgun (WGS) entry which is preliminary data.</text>
</comment>
<dbReference type="Proteomes" id="UP000604046">
    <property type="component" value="Unassembled WGS sequence"/>
</dbReference>
<keyword evidence="3" id="KW-1185">Reference proteome</keyword>
<dbReference type="SUPFAM" id="SSF54928">
    <property type="entry name" value="RNA-binding domain, RBD"/>
    <property type="match status" value="1"/>
</dbReference>
<dbReference type="CDD" id="cd00590">
    <property type="entry name" value="RRM_SF"/>
    <property type="match status" value="1"/>
</dbReference>
<dbReference type="PANTHER" id="PTHR32026">
    <property type="entry name" value="METHYLTRANSFERASE-LIKE PROTEIN 24"/>
    <property type="match status" value="1"/>
</dbReference>
<accession>A0A812NVF0</accession>
<dbReference type="AlphaFoldDB" id="A0A812NVF0"/>
<protein>
    <submittedName>
        <fullName evidence="2">ML2 protein</fullName>
    </submittedName>
</protein>
<feature type="compositionally biased region" description="Low complexity" evidence="1">
    <location>
        <begin position="802"/>
        <end position="818"/>
    </location>
</feature>
<organism evidence="2 3">
    <name type="scientific">Symbiodinium natans</name>
    <dbReference type="NCBI Taxonomy" id="878477"/>
    <lineage>
        <taxon>Eukaryota</taxon>
        <taxon>Sar</taxon>
        <taxon>Alveolata</taxon>
        <taxon>Dinophyceae</taxon>
        <taxon>Suessiales</taxon>
        <taxon>Symbiodiniaceae</taxon>
        <taxon>Symbiodinium</taxon>
    </lineage>
</organism>
<feature type="region of interest" description="Disordered" evidence="1">
    <location>
        <begin position="798"/>
        <end position="818"/>
    </location>
</feature>
<dbReference type="EMBL" id="CAJNDS010002120">
    <property type="protein sequence ID" value="CAE7338322.1"/>
    <property type="molecule type" value="Genomic_DNA"/>
</dbReference>
<proteinExistence type="predicted"/>
<evidence type="ECO:0000313" key="2">
    <source>
        <dbReference type="EMBL" id="CAE7338322.1"/>
    </source>
</evidence>
<sequence>MAEFWLGSLPQGPGPLATPGQGFHVGQLGPCSQYGQTDLSASSQVMGQRMHVPYPQDLQPQHVQQVAQQQQQQLMQLQHLEQMANRVSGLFRPEQQSHRPHAAFALPVEACWNPPSSATVVDVLTLGTVRAVFPMTVAETLSANAAARAFQRFGEVVGLDMQRCRSKGEVIVTFSEPKAAQKLLLALTPEKVLDCTDSANEFMPTVERAGEILESLSSTNEQSQSTTTSPSAKDRPSPFPGEVPDYATLLAPTPGRLPTPFRGDQAKEVRESAHQFIPERIAQGLDFRTSIILGGLPKTCSAERFLHSMKSCHLITKLRFFYLPVEKTRGRAVGYIFMDFQHASDVLDFWTRLRELCDGIGGPKALQNLYVSYSLIQGRDQLLEHFGGSDIMFEPDANKTKSARAAWVYGKVLALQLKSVFPILDTDLPNQPGYRPKPVSILFPSRFVSSRGERTVACDWWHLYGKTHHGEDWRDGEQADRSWQDIIAATKQQSPENARLNAAVPVPDCLLLPREKLPAHSVSECGSSGILVLRRKRMAWGLKLNEVFNEVQSDLQEGLALQASLEKYAATLPEGATKELLRSFKICGSCANFRRFGEPHDGGYLMCMDHMDGVTAAYSVGVEQHDKWSGDVTGTWKVPLYQMDCTVSQPAEMCPGCKFFRSCLTGSTPGGPQPAWTLSEALQQTGQGAAAERSLFGKIDIEGSEWAALADADVTTLKKFRQLAVEFHWLQEVHKHPDYLRAMQKLQLAGFRVVHLHGNNFASMFDTTDYKIPQVVEVTFDSVATPMATCLQDQQLRPLDMPNNANNAELPPAHLPSL</sequence>
<feature type="compositionally biased region" description="Low complexity" evidence="1">
    <location>
        <begin position="215"/>
        <end position="231"/>
    </location>
</feature>
<dbReference type="PANTHER" id="PTHR32026:SF27">
    <property type="entry name" value="METHYLTRANSFERASE FKBM DOMAIN-CONTAINING PROTEIN-RELATED"/>
    <property type="match status" value="1"/>
</dbReference>
<name>A0A812NVF0_9DINO</name>
<evidence type="ECO:0000256" key="1">
    <source>
        <dbReference type="SAM" id="MobiDB-lite"/>
    </source>
</evidence>